<proteinExistence type="predicted"/>
<dbReference type="Proteomes" id="UP000676386">
    <property type="component" value="Unassembled WGS sequence"/>
</dbReference>
<keyword evidence="2" id="KW-1185">Reference proteome</keyword>
<dbReference type="EMBL" id="JAGTXB010000025">
    <property type="protein sequence ID" value="MBS0031804.1"/>
    <property type="molecule type" value="Genomic_DNA"/>
</dbReference>
<name>A0ABS5J9B7_9BACT</name>
<evidence type="ECO:0000313" key="1">
    <source>
        <dbReference type="EMBL" id="MBS0031804.1"/>
    </source>
</evidence>
<dbReference type="RefSeq" id="WP_211976965.1">
    <property type="nucleotide sequence ID" value="NZ_CBFHAM010000012.1"/>
</dbReference>
<protein>
    <recommendedName>
        <fullName evidence="3">YD repeat-containing protein</fullName>
    </recommendedName>
</protein>
<evidence type="ECO:0000313" key="2">
    <source>
        <dbReference type="Proteomes" id="UP000676386"/>
    </source>
</evidence>
<gene>
    <name evidence="1" type="ORF">KE626_31015</name>
</gene>
<comment type="caution">
    <text evidence="1">The sequence shown here is derived from an EMBL/GenBank/DDBJ whole genome shotgun (WGS) entry which is preliminary data.</text>
</comment>
<accession>A0ABS5J9B7</accession>
<organism evidence="1 2">
    <name type="scientific">Chitinophaga hostae</name>
    <dbReference type="NCBI Taxonomy" id="2831022"/>
    <lineage>
        <taxon>Bacteria</taxon>
        <taxon>Pseudomonadati</taxon>
        <taxon>Bacteroidota</taxon>
        <taxon>Chitinophagia</taxon>
        <taxon>Chitinophagales</taxon>
        <taxon>Chitinophagaceae</taxon>
        <taxon>Chitinophaga</taxon>
    </lineage>
</organism>
<reference evidence="1 2" key="1">
    <citation type="submission" date="2021-04" db="EMBL/GenBank/DDBJ databases">
        <title>Chitinophaga sp. nov., isolated from the rhizosphere soil.</title>
        <authorList>
            <person name="He S."/>
        </authorList>
    </citation>
    <scope>NUCLEOTIDE SEQUENCE [LARGE SCALE GENOMIC DNA]</scope>
    <source>
        <strain evidence="1 2">2R12</strain>
    </source>
</reference>
<sequence>MKTNIHRIFTLLTTTGFITIYCGVTSPVFAQGIVPGVVAPAETTKRLDARLIIDPVMREFFEAPINTRLIEASISQYIPGSTTPNANYNLSIEVDAAAHTITEISLPVNNPEGGATKKIYSYSEPAKLQSLKYYRGDKNNWNLQQEEIYTYPGMGGNRGLPMRKTRVIVGRDTTVVPVPNGETYVYDSHMQVVEYLGRNESYTCQYNKQHDLSAKKITATAGKWRLLEYVYQYEEGLWIRKEEFETTPDQPRYLKTSTTRKITLQ</sequence>
<evidence type="ECO:0008006" key="3">
    <source>
        <dbReference type="Google" id="ProtNLM"/>
    </source>
</evidence>